<evidence type="ECO:0000313" key="2">
    <source>
        <dbReference type="Proteomes" id="UP001058074"/>
    </source>
</evidence>
<keyword evidence="2" id="KW-1185">Reference proteome</keyword>
<proteinExistence type="predicted"/>
<gene>
    <name evidence="1" type="primary">gpsA</name>
    <name evidence="1" type="ORF">rsdtw13_18470</name>
</gene>
<sequence length="331" mass="35880">MNKVTFIGGGSFGTALAILLANKGYEPNIWDREEAVVDEINNKRTNSKYIKDVIIPSGVTASNNIEDAIKDADFVVLTVPSHIIRTVCKNFKEFIPKKAIIVNVAKGIEEGTNLRLSEIIKEELPNNPVVVMSGPTHAEEVAVGLPTTIVVSSEQMDKAELVQELFMCDCFRVYTNDDLIGVEIGGAVKNIIALVAGVSDGIGYGDNSKAALMARGLMEITRIGTALGAKPETFIGLTGMGDLIVTCTSMHSRNRKAGILIGQGYSMDEAVEHVGMVVEGIKACKAFHELKDKMQVSMPITDNLYDILFNGKDPKVAGSDLMERDKKHENH</sequence>
<dbReference type="Proteomes" id="UP001058074">
    <property type="component" value="Unassembled WGS sequence"/>
</dbReference>
<dbReference type="EMBL" id="BROD01000001">
    <property type="protein sequence ID" value="GKX66589.1"/>
    <property type="molecule type" value="Genomic_DNA"/>
</dbReference>
<organism evidence="1 2">
    <name type="scientific">Inconstantimicrobium mannanitabidum</name>
    <dbReference type="NCBI Taxonomy" id="1604901"/>
    <lineage>
        <taxon>Bacteria</taxon>
        <taxon>Bacillati</taxon>
        <taxon>Bacillota</taxon>
        <taxon>Clostridia</taxon>
        <taxon>Eubacteriales</taxon>
        <taxon>Clostridiaceae</taxon>
        <taxon>Inconstantimicrobium</taxon>
    </lineage>
</organism>
<reference evidence="1" key="1">
    <citation type="journal article" date="2025" name="Int. J. Syst. Evol. Microbiol.">
        <title>Inconstantimicrobium mannanitabidum sp. nov., a novel member of the family Clostridiaceae isolated from anoxic soil under the treatment of reductive soil disinfestation.</title>
        <authorList>
            <person name="Ueki A."/>
            <person name="Tonouchi A."/>
            <person name="Honma S."/>
            <person name="Kaku N."/>
            <person name="Ueki K."/>
        </authorList>
    </citation>
    <scope>NUCLEOTIDE SEQUENCE</scope>
    <source>
        <strain evidence="1">TW13</strain>
    </source>
</reference>
<comment type="caution">
    <text evidence="1">The sequence shown here is derived from an EMBL/GenBank/DDBJ whole genome shotgun (WGS) entry which is preliminary data.</text>
</comment>
<evidence type="ECO:0000313" key="1">
    <source>
        <dbReference type="EMBL" id="GKX66589.1"/>
    </source>
</evidence>
<protein>
    <submittedName>
        <fullName evidence="1">Glycerol-3-phosphate dehydrogenase [NAD(P)+]</fullName>
    </submittedName>
</protein>
<accession>A0ACB5RC13</accession>
<name>A0ACB5RC13_9CLOT</name>